<accession>A0A1H5JIX1</accession>
<feature type="domain" description="RNA polymerase sigma factor 70 region 4 type 2" evidence="1">
    <location>
        <begin position="14"/>
        <end position="48"/>
    </location>
</feature>
<name>A0A1H5JIX1_9BRAD</name>
<dbReference type="OrthoDB" id="9990290at2"/>
<dbReference type="GO" id="GO:0006352">
    <property type="term" value="P:DNA-templated transcription initiation"/>
    <property type="evidence" value="ECO:0007669"/>
    <property type="project" value="InterPro"/>
</dbReference>
<dbReference type="RefSeq" id="WP_074830630.1">
    <property type="nucleotide sequence ID" value="NZ_FNTI01000001.1"/>
</dbReference>
<proteinExistence type="predicted"/>
<dbReference type="InterPro" id="IPR036388">
    <property type="entry name" value="WH-like_DNA-bd_sf"/>
</dbReference>
<dbReference type="Gene3D" id="1.10.10.10">
    <property type="entry name" value="Winged helix-like DNA-binding domain superfamily/Winged helix DNA-binding domain"/>
    <property type="match status" value="1"/>
</dbReference>
<evidence type="ECO:0000313" key="3">
    <source>
        <dbReference type="EMBL" id="SEE79445.1"/>
    </source>
</evidence>
<evidence type="ECO:0000313" key="2">
    <source>
        <dbReference type="EMBL" id="SEE52409.1"/>
    </source>
</evidence>
<dbReference type="Proteomes" id="UP000183208">
    <property type="component" value="Unassembled WGS sequence"/>
</dbReference>
<evidence type="ECO:0000259" key="1">
    <source>
        <dbReference type="Pfam" id="PF08281"/>
    </source>
</evidence>
<dbReference type="InterPro" id="IPR013249">
    <property type="entry name" value="RNA_pol_sigma70_r4_t2"/>
</dbReference>
<dbReference type="EMBL" id="FNTI01000001">
    <property type="protein sequence ID" value="SEE52409.1"/>
    <property type="molecule type" value="Genomic_DNA"/>
</dbReference>
<dbReference type="AlphaFoldDB" id="A0A1H5JIX1"/>
<sequence>MSHKSEYEGKSDRALKLKEQGLTMAQIAERLNVRSVNVASMLNRARERREKAAAWGRAEA</sequence>
<dbReference type="GO" id="GO:0003677">
    <property type="term" value="F:DNA binding"/>
    <property type="evidence" value="ECO:0007669"/>
    <property type="project" value="InterPro"/>
</dbReference>
<dbReference type="Pfam" id="PF08281">
    <property type="entry name" value="Sigma70_r4_2"/>
    <property type="match status" value="1"/>
</dbReference>
<evidence type="ECO:0000313" key="4">
    <source>
        <dbReference type="Proteomes" id="UP000183208"/>
    </source>
</evidence>
<dbReference type="EMBL" id="FNTI01000002">
    <property type="protein sequence ID" value="SEE79445.1"/>
    <property type="molecule type" value="Genomic_DNA"/>
</dbReference>
<gene>
    <name evidence="2" type="ORF">SAMN05444171_7849</name>
    <name evidence="3" type="ORF">SAMN05444171_8089</name>
</gene>
<dbReference type="GO" id="GO:0016987">
    <property type="term" value="F:sigma factor activity"/>
    <property type="evidence" value="ECO:0007669"/>
    <property type="project" value="InterPro"/>
</dbReference>
<reference evidence="2 4" key="1">
    <citation type="submission" date="2016-10" db="EMBL/GenBank/DDBJ databases">
        <authorList>
            <person name="de Groot N.N."/>
        </authorList>
    </citation>
    <scope>NUCLEOTIDE SEQUENCE [LARGE SCALE GENOMIC DNA]</scope>
    <source>
        <strain evidence="2 4">GAS522</strain>
    </source>
</reference>
<protein>
    <submittedName>
        <fullName evidence="2">Sigma-70, region 4</fullName>
    </submittedName>
</protein>
<organism evidence="2 4">
    <name type="scientific">Bradyrhizobium lablabi</name>
    <dbReference type="NCBI Taxonomy" id="722472"/>
    <lineage>
        <taxon>Bacteria</taxon>
        <taxon>Pseudomonadati</taxon>
        <taxon>Pseudomonadota</taxon>
        <taxon>Alphaproteobacteria</taxon>
        <taxon>Hyphomicrobiales</taxon>
        <taxon>Nitrobacteraceae</taxon>
        <taxon>Bradyrhizobium</taxon>
    </lineage>
</organism>